<reference evidence="4" key="1">
    <citation type="journal article" date="2019" name="Int. J. Syst. Evol. Microbiol.">
        <title>The Global Catalogue of Microorganisms (GCM) 10K type strain sequencing project: providing services to taxonomists for standard genome sequencing and annotation.</title>
        <authorList>
            <consortium name="The Broad Institute Genomics Platform"/>
            <consortium name="The Broad Institute Genome Sequencing Center for Infectious Disease"/>
            <person name="Wu L."/>
            <person name="Ma J."/>
        </authorList>
    </citation>
    <scope>NUCLEOTIDE SEQUENCE [LARGE SCALE GENOMIC DNA]</scope>
    <source>
        <strain evidence="4">CGMCC 4.7241</strain>
    </source>
</reference>
<dbReference type="SUPFAM" id="SSF50370">
    <property type="entry name" value="Ricin B-like lectins"/>
    <property type="match status" value="1"/>
</dbReference>
<keyword evidence="1" id="KW-0732">Signal</keyword>
<dbReference type="InterPro" id="IPR035992">
    <property type="entry name" value="Ricin_B-like_lectins"/>
</dbReference>
<feature type="signal peptide" evidence="1">
    <location>
        <begin position="1"/>
        <end position="27"/>
    </location>
</feature>
<dbReference type="CDD" id="cd00161">
    <property type="entry name" value="beta-trefoil_Ricin-like"/>
    <property type="match status" value="1"/>
</dbReference>
<dbReference type="PROSITE" id="PS50231">
    <property type="entry name" value="RICIN_B_LECTIN"/>
    <property type="match status" value="1"/>
</dbReference>
<protein>
    <submittedName>
        <fullName evidence="3">RICIN domain-containing protein</fullName>
    </submittedName>
</protein>
<proteinExistence type="predicted"/>
<dbReference type="Gene3D" id="2.80.10.50">
    <property type="match status" value="1"/>
</dbReference>
<sequence>MTKLQTVVAAAVLAAGGLIVTPTSALARPADPAAAPAADVTAIAAEPESYRNPNANLCLADGKDRKLHLAKCTGSDVTKWQVIRDGSHRRFKNVHTGRCLHTSPGGAKAGVTSNCGGHTAQLWKFESHPSGGYRFRSALVNQCISANWLVGGTLETCGSSAPQRWL</sequence>
<feature type="domain" description="Ricin B lectin" evidence="2">
    <location>
        <begin position="79"/>
        <end position="145"/>
    </location>
</feature>
<feature type="chain" id="PRO_5046712918" evidence="1">
    <location>
        <begin position="28"/>
        <end position="166"/>
    </location>
</feature>
<name>A0ABV7YJ70_9ACTN</name>
<accession>A0ABV7YJ70</accession>
<evidence type="ECO:0000259" key="2">
    <source>
        <dbReference type="Pfam" id="PF14200"/>
    </source>
</evidence>
<evidence type="ECO:0000313" key="4">
    <source>
        <dbReference type="Proteomes" id="UP001595699"/>
    </source>
</evidence>
<gene>
    <name evidence="3" type="ORF">ACFOUW_27690</name>
</gene>
<dbReference type="InterPro" id="IPR000772">
    <property type="entry name" value="Ricin_B_lectin"/>
</dbReference>
<evidence type="ECO:0000313" key="3">
    <source>
        <dbReference type="EMBL" id="MFC3764652.1"/>
    </source>
</evidence>
<dbReference type="Pfam" id="PF14200">
    <property type="entry name" value="RicinB_lectin_2"/>
    <property type="match status" value="1"/>
</dbReference>
<organism evidence="3 4">
    <name type="scientific">Tenggerimyces flavus</name>
    <dbReference type="NCBI Taxonomy" id="1708749"/>
    <lineage>
        <taxon>Bacteria</taxon>
        <taxon>Bacillati</taxon>
        <taxon>Actinomycetota</taxon>
        <taxon>Actinomycetes</taxon>
        <taxon>Propionibacteriales</taxon>
        <taxon>Nocardioidaceae</taxon>
        <taxon>Tenggerimyces</taxon>
    </lineage>
</organism>
<comment type="caution">
    <text evidence="3">The sequence shown here is derived from an EMBL/GenBank/DDBJ whole genome shotgun (WGS) entry which is preliminary data.</text>
</comment>
<evidence type="ECO:0000256" key="1">
    <source>
        <dbReference type="SAM" id="SignalP"/>
    </source>
</evidence>
<dbReference type="Proteomes" id="UP001595699">
    <property type="component" value="Unassembled WGS sequence"/>
</dbReference>
<keyword evidence="4" id="KW-1185">Reference proteome</keyword>
<dbReference type="RefSeq" id="WP_205116370.1">
    <property type="nucleotide sequence ID" value="NZ_JAFBCM010000001.1"/>
</dbReference>
<dbReference type="EMBL" id="JBHRZH010000030">
    <property type="protein sequence ID" value="MFC3764652.1"/>
    <property type="molecule type" value="Genomic_DNA"/>
</dbReference>